<dbReference type="PROSITE" id="PS50011">
    <property type="entry name" value="PROTEIN_KINASE_DOM"/>
    <property type="match status" value="1"/>
</dbReference>
<dbReference type="Proteomes" id="UP000316621">
    <property type="component" value="Chromosome 2"/>
</dbReference>
<sequence length="795" mass="89565">MGTNSIRTNDDDDDDEYGDDSSSIASSNFKPSSSSISSTGAIVSVAVKRNSKSTKRAVRWAINNLMLHCYQFLLVYVMPSITFIPTPSGKRIPIVEVDANLVETYRKDMKSKCEEFFLPYKTMSKPRKMDTLVLEDDNPAYALLRHISESGCNILVLGSSSNYFTRKLKSQGVPSTLMQFVTKTCNIYVVSRNKLITKLADSSSIAETSARNSMQTITEGTECSSTSGDQTYGFHSRTVSEVDSISEASSDMSSQGWPNGYSYASSSVGFHQGRNHQRFQNFSSKELESPMAGNFDFLASYKDANQNKLQAELEGLQSELRTTLDMYSRACEDLIHVQKKVQELSSECAQEARELRAAMEREELWRQTAIEENSKHLETVKELETAKELLAKEVYERQRAELNIMTNSSERQELIDALLLGDKRYKRYSRDEIEAATDFFSEAKKIGEGGYGKVYKCSLGHTPVAIKVLQPDESNKTKKEEFLMEVEILSQLRHPNLVLLLGACPDIGCLVYEYMENGSLDERLFCEEGTPPLPWFIRFRIAYEVACGLSFLHHSVPEPIIHRDLKPGNILLDRNYMSKIADVGLAKFVSVVVPDNVTEYRNSSLAGTLSYMDPEYYRTGTLRPKSDVYSLGVIVMQLLTGRHPNGLFAAVENSIKSGSFHEVLDKSISDWPLAEAEELACIALRCCKLRCRDRPDLESSVLPVLEKLSNLATIQLKKGNINTPNYFFCPILQEIMENPYIAADGFTYEHTAIRAYLEKQKASPVTGLMLQHSRLIPNRTLRSAIQEWRLHNSSY</sequence>
<evidence type="ECO:0000256" key="1">
    <source>
        <dbReference type="ARBA" id="ARBA00000900"/>
    </source>
</evidence>
<feature type="region of interest" description="Disordered" evidence="11">
    <location>
        <begin position="1"/>
        <end position="36"/>
    </location>
</feature>
<dbReference type="InterPro" id="IPR011009">
    <property type="entry name" value="Kinase-like_dom_sf"/>
</dbReference>
<dbReference type="OMA" id="PFRRLYC"/>
<evidence type="ECO:0000256" key="11">
    <source>
        <dbReference type="SAM" id="MobiDB-lite"/>
    </source>
</evidence>
<keyword evidence="12" id="KW-0472">Membrane</keyword>
<dbReference type="GO" id="GO:0005524">
    <property type="term" value="F:ATP binding"/>
    <property type="evidence" value="ECO:0007669"/>
    <property type="project" value="UniProtKB-UniRule"/>
</dbReference>
<evidence type="ECO:0000256" key="10">
    <source>
        <dbReference type="SAM" id="Coils"/>
    </source>
</evidence>
<keyword evidence="10" id="KW-0175">Coiled coil</keyword>
<dbReference type="Gene3D" id="3.30.200.20">
    <property type="entry name" value="Phosphorylase Kinase, domain 1"/>
    <property type="match status" value="1"/>
</dbReference>
<dbReference type="SMART" id="SM00504">
    <property type="entry name" value="Ubox"/>
    <property type="match status" value="1"/>
</dbReference>
<dbReference type="PROSITE" id="PS51698">
    <property type="entry name" value="U_BOX"/>
    <property type="match status" value="1"/>
</dbReference>
<dbReference type="InterPro" id="IPR008271">
    <property type="entry name" value="Ser/Thr_kinase_AS"/>
</dbReference>
<dbReference type="EMBL" id="CM010716">
    <property type="protein sequence ID" value="RZC49634.1"/>
    <property type="molecule type" value="Genomic_DNA"/>
</dbReference>
<keyword evidence="5 9" id="KW-0547">Nucleotide-binding</keyword>
<evidence type="ECO:0000256" key="4">
    <source>
        <dbReference type="ARBA" id="ARBA00022679"/>
    </source>
</evidence>
<evidence type="ECO:0000259" key="14">
    <source>
        <dbReference type="PROSITE" id="PS51698"/>
    </source>
</evidence>
<dbReference type="InterPro" id="IPR014729">
    <property type="entry name" value="Rossmann-like_a/b/a_fold"/>
</dbReference>
<evidence type="ECO:0000256" key="12">
    <source>
        <dbReference type="SAM" id="Phobius"/>
    </source>
</evidence>
<feature type="coiled-coil region" evidence="10">
    <location>
        <begin position="306"/>
        <end position="393"/>
    </location>
</feature>
<keyword evidence="6" id="KW-0418">Kinase</keyword>
<keyword evidence="12" id="KW-0812">Transmembrane</keyword>
<dbReference type="CDD" id="cd14066">
    <property type="entry name" value="STKc_IRAK"/>
    <property type="match status" value="1"/>
</dbReference>
<feature type="domain" description="U-box" evidence="14">
    <location>
        <begin position="722"/>
        <end position="795"/>
    </location>
</feature>
<feature type="region of interest" description="Disordered" evidence="11">
    <location>
        <begin position="211"/>
        <end position="230"/>
    </location>
</feature>
<dbReference type="PROSITE" id="PS00108">
    <property type="entry name" value="PROTEIN_KINASE_ST"/>
    <property type="match status" value="1"/>
</dbReference>
<keyword evidence="4" id="KW-0808">Transferase</keyword>
<dbReference type="PROSITE" id="PS00107">
    <property type="entry name" value="PROTEIN_KINASE_ATP"/>
    <property type="match status" value="1"/>
</dbReference>
<dbReference type="Pfam" id="PF00069">
    <property type="entry name" value="Pkinase"/>
    <property type="match status" value="1"/>
</dbReference>
<dbReference type="InterPro" id="IPR017441">
    <property type="entry name" value="Protein_kinase_ATP_BS"/>
</dbReference>
<dbReference type="OrthoDB" id="10064100at2759"/>
<feature type="binding site" evidence="9">
    <location>
        <position position="467"/>
    </location>
    <ligand>
        <name>ATP</name>
        <dbReference type="ChEBI" id="CHEBI:30616"/>
    </ligand>
</feature>
<evidence type="ECO:0000256" key="3">
    <source>
        <dbReference type="ARBA" id="ARBA00012483"/>
    </source>
</evidence>
<feature type="domain" description="Protein kinase" evidence="13">
    <location>
        <begin position="440"/>
        <end position="705"/>
    </location>
</feature>
<accession>A0A4Y7IL64</accession>
<keyword evidence="8 9" id="KW-0067">ATP-binding</keyword>
<dbReference type="GO" id="GO:0016567">
    <property type="term" value="P:protein ubiquitination"/>
    <property type="evidence" value="ECO:0007669"/>
    <property type="project" value="UniProtKB-UniPathway"/>
</dbReference>
<evidence type="ECO:0000256" key="9">
    <source>
        <dbReference type="PROSITE-ProRule" id="PRU10141"/>
    </source>
</evidence>
<organism evidence="15 16">
    <name type="scientific">Papaver somniferum</name>
    <name type="common">Opium poppy</name>
    <dbReference type="NCBI Taxonomy" id="3469"/>
    <lineage>
        <taxon>Eukaryota</taxon>
        <taxon>Viridiplantae</taxon>
        <taxon>Streptophyta</taxon>
        <taxon>Embryophyta</taxon>
        <taxon>Tracheophyta</taxon>
        <taxon>Spermatophyta</taxon>
        <taxon>Magnoliopsida</taxon>
        <taxon>Ranunculales</taxon>
        <taxon>Papaveraceae</taxon>
        <taxon>Papaveroideae</taxon>
        <taxon>Papaver</taxon>
    </lineage>
</organism>
<evidence type="ECO:0000256" key="5">
    <source>
        <dbReference type="ARBA" id="ARBA00022741"/>
    </source>
</evidence>
<proteinExistence type="predicted"/>
<evidence type="ECO:0000259" key="13">
    <source>
        <dbReference type="PROSITE" id="PS50011"/>
    </source>
</evidence>
<dbReference type="SMART" id="SM00220">
    <property type="entry name" value="S_TKc"/>
    <property type="match status" value="1"/>
</dbReference>
<evidence type="ECO:0000313" key="16">
    <source>
        <dbReference type="Proteomes" id="UP000316621"/>
    </source>
</evidence>
<gene>
    <name evidence="15" type="ORF">C5167_018053</name>
</gene>
<dbReference type="InterPro" id="IPR000719">
    <property type="entry name" value="Prot_kinase_dom"/>
</dbReference>
<dbReference type="Gramene" id="RZC49634">
    <property type="protein sequence ID" value="RZC49634"/>
    <property type="gene ID" value="C5167_018053"/>
</dbReference>
<dbReference type="SUPFAM" id="SSF56112">
    <property type="entry name" value="Protein kinase-like (PK-like)"/>
    <property type="match status" value="1"/>
</dbReference>
<reference evidence="15 16" key="1">
    <citation type="journal article" date="2018" name="Science">
        <title>The opium poppy genome and morphinan production.</title>
        <authorList>
            <person name="Guo L."/>
            <person name="Winzer T."/>
            <person name="Yang X."/>
            <person name="Li Y."/>
            <person name="Ning Z."/>
            <person name="He Z."/>
            <person name="Teodor R."/>
            <person name="Lu Y."/>
            <person name="Bowser T.A."/>
            <person name="Graham I.A."/>
            <person name="Ye K."/>
        </authorList>
    </citation>
    <scope>NUCLEOTIDE SEQUENCE [LARGE SCALE GENOMIC DNA]</scope>
    <source>
        <strain evidence="16">cv. HN1</strain>
        <tissue evidence="15">Leaves</tissue>
    </source>
</reference>
<feature type="compositionally biased region" description="Low complexity" evidence="11">
    <location>
        <begin position="20"/>
        <end position="36"/>
    </location>
</feature>
<protein>
    <recommendedName>
        <fullName evidence="3">RING-type E3 ubiquitin transferase</fullName>
        <ecNumber evidence="3">2.3.2.27</ecNumber>
    </recommendedName>
</protein>
<keyword evidence="12" id="KW-1133">Transmembrane helix</keyword>
<dbReference type="CDD" id="cd01989">
    <property type="entry name" value="USP_STK_Ubox_N"/>
    <property type="match status" value="1"/>
</dbReference>
<dbReference type="AlphaFoldDB" id="A0A4Y7IL64"/>
<dbReference type="SUPFAM" id="SSF52402">
    <property type="entry name" value="Adenine nucleotide alpha hydrolases-like"/>
    <property type="match status" value="1"/>
</dbReference>
<comment type="catalytic activity">
    <reaction evidence="1">
        <text>S-ubiquitinyl-[E2 ubiquitin-conjugating enzyme]-L-cysteine + [acceptor protein]-L-lysine = [E2 ubiquitin-conjugating enzyme]-L-cysteine + N(6)-ubiquitinyl-[acceptor protein]-L-lysine.</text>
        <dbReference type="EC" id="2.3.2.27"/>
    </reaction>
</comment>
<dbReference type="SUPFAM" id="SSF57850">
    <property type="entry name" value="RING/U-box"/>
    <property type="match status" value="1"/>
</dbReference>
<dbReference type="InterPro" id="IPR051348">
    <property type="entry name" value="U-box_ubiquitin_ligases"/>
</dbReference>
<name>A0A4Y7IL64_PAPSO</name>
<dbReference type="GO" id="GO:0004672">
    <property type="term" value="F:protein kinase activity"/>
    <property type="evidence" value="ECO:0007669"/>
    <property type="project" value="InterPro"/>
</dbReference>
<evidence type="ECO:0000256" key="7">
    <source>
        <dbReference type="ARBA" id="ARBA00022786"/>
    </source>
</evidence>
<dbReference type="CDD" id="cd16655">
    <property type="entry name" value="RING-Ubox_WDSUB1-like"/>
    <property type="match status" value="1"/>
</dbReference>
<dbReference type="PANTHER" id="PTHR45647:SF65">
    <property type="entry name" value="U-BOX DOMAIN-CONTAINING PROTEIN KINASE FAMILY PROTEIN"/>
    <property type="match status" value="1"/>
</dbReference>
<evidence type="ECO:0000313" key="15">
    <source>
        <dbReference type="EMBL" id="RZC49634.1"/>
    </source>
</evidence>
<dbReference type="InterPro" id="IPR013083">
    <property type="entry name" value="Znf_RING/FYVE/PHD"/>
</dbReference>
<dbReference type="InterPro" id="IPR003613">
    <property type="entry name" value="Ubox_domain"/>
</dbReference>
<dbReference type="Gene3D" id="3.30.40.10">
    <property type="entry name" value="Zinc/RING finger domain, C3HC4 (zinc finger)"/>
    <property type="match status" value="1"/>
</dbReference>
<dbReference type="Gene3D" id="1.10.510.10">
    <property type="entry name" value="Transferase(Phosphotransferase) domain 1"/>
    <property type="match status" value="1"/>
</dbReference>
<dbReference type="UniPathway" id="UPA00143"/>
<dbReference type="EC" id="2.3.2.27" evidence="3"/>
<feature type="compositionally biased region" description="Acidic residues" evidence="11">
    <location>
        <begin position="10"/>
        <end position="19"/>
    </location>
</feature>
<comment type="pathway">
    <text evidence="2">Protein modification; protein ubiquitination.</text>
</comment>
<evidence type="ECO:0000256" key="8">
    <source>
        <dbReference type="ARBA" id="ARBA00022840"/>
    </source>
</evidence>
<dbReference type="Gene3D" id="3.40.50.620">
    <property type="entry name" value="HUPs"/>
    <property type="match status" value="1"/>
</dbReference>
<keyword evidence="7" id="KW-0833">Ubl conjugation pathway</keyword>
<evidence type="ECO:0000256" key="6">
    <source>
        <dbReference type="ARBA" id="ARBA00022777"/>
    </source>
</evidence>
<keyword evidence="16" id="KW-1185">Reference proteome</keyword>
<dbReference type="Pfam" id="PF04564">
    <property type="entry name" value="U-box"/>
    <property type="match status" value="1"/>
</dbReference>
<evidence type="ECO:0000256" key="2">
    <source>
        <dbReference type="ARBA" id="ARBA00004906"/>
    </source>
</evidence>
<feature type="transmembrane region" description="Helical" evidence="12">
    <location>
        <begin position="57"/>
        <end position="78"/>
    </location>
</feature>
<dbReference type="GO" id="GO:0061630">
    <property type="term" value="F:ubiquitin protein ligase activity"/>
    <property type="evidence" value="ECO:0007669"/>
    <property type="project" value="UniProtKB-EC"/>
</dbReference>
<dbReference type="PANTHER" id="PTHR45647">
    <property type="entry name" value="OS02G0152300 PROTEIN"/>
    <property type="match status" value="1"/>
</dbReference>